<comment type="caution">
    <text evidence="5">The sequence shown here is derived from an EMBL/GenBank/DDBJ whole genome shotgun (WGS) entry which is preliminary data.</text>
</comment>
<dbReference type="PANTHER" id="PTHR11764">
    <property type="entry name" value="TERPENE CYCLASE/MUTASE FAMILY MEMBER"/>
    <property type="match status" value="1"/>
</dbReference>
<evidence type="ECO:0000313" key="5">
    <source>
        <dbReference type="EMBL" id="KAK8503421.1"/>
    </source>
</evidence>
<dbReference type="Gene3D" id="1.50.10.20">
    <property type="match status" value="2"/>
</dbReference>
<evidence type="ECO:0008006" key="7">
    <source>
        <dbReference type="Google" id="ProtNLM"/>
    </source>
</evidence>
<sequence>MWRLKVGEGEKNPYIFSTNNYLGRQTWEFNPNAGTPEERAEVEEVRANFYNNRNNVQPSSDLLWQMQFLREKHMKQTIPQPKIEDGEEVTYEAATATVKRSAHLFSALQSKHGHWPAENAGPLFYFPPLVMSLYITGHLNIIFSEEHRKEILRYSYCHQNEDGGWGLYIGGHSTMFCTALNYICIRLLGLGPDGGINNACERARKWIIDRGGVTSIPSWGKTWLSILGVYEWSGCHPMPPEFWLFPSYFPVHPAKMFCYCRLTYMPMSYLYGRKFVGPITPLVSQLRQELHIEPYDEIDWSRKRHLCAKEDLHYPHTLPQILLWDSLYMFSEPLLTHWPFTKLREKALKVTMDQIHYEDENSHYITIGCVEKPLCMLACWVEDPNGVHFKKHLARIDDYVWVGEDGIKMQSFGSQVWDAALVLQALLATNLSDEIGPTLMEGHNFLKNSQVRDNPPGDFKRMFRHISKGSWTFSDRDHGWQVSDCTAEALKCCLYFAMMAPEMVGEKMETEHVYDAVNILLSLQSKNGGFSAWEPAGGGFWWKALVLLKKLYPGHREKEIENCIKKAVECCRVHYNAGKMLDYCRVHYMALSYLYGRKFVGPFTSLISELRQELHVEPYNEIDWPKKRHLCAKEDLHYPHALLQILLWDSLYMFSEPLLNRWPLNKLREKALKVTMDHIHYEDESSRYITIGCCEKPLCMLACWVEDPNGISFQKHLARIDDYVWVGEDGIKMQSFGSQAWDASFVLQALLATNLFNDIGPTLMKGHNFLKNSQVRDNPPGDFKGMFRHISKGSWTFSDRDHGWQVSDCTAEALKCCIYFAMMAPEMVGEKMETEQFYDAVNIILSLQSKNGGFSAWEPAGGGFWWEWLNPVEFLEDLVKEHEYVECTSSAIQALVLFKKLYPRHREKEIENCIRNAAKFIEDVQYPDGSWYGCWGICFFYGTWFALLGLKAAGKSFNNCLAIRKGVDFLLKTQREDGGWGESYLSCSKKVYTPTEGKESNLVNTAQALMGLIASGQAERDPTPLHRAARLLINSQLANGGFPQQGLAGVFMRNCMLHYALYRNIFPLWALAEYRNHVWSSNICF</sequence>
<organism evidence="5 6">
    <name type="scientific">Hibiscus sabdariffa</name>
    <name type="common">roselle</name>
    <dbReference type="NCBI Taxonomy" id="183260"/>
    <lineage>
        <taxon>Eukaryota</taxon>
        <taxon>Viridiplantae</taxon>
        <taxon>Streptophyta</taxon>
        <taxon>Embryophyta</taxon>
        <taxon>Tracheophyta</taxon>
        <taxon>Spermatophyta</taxon>
        <taxon>Magnoliopsida</taxon>
        <taxon>eudicotyledons</taxon>
        <taxon>Gunneridae</taxon>
        <taxon>Pentapetalae</taxon>
        <taxon>rosids</taxon>
        <taxon>malvids</taxon>
        <taxon>Malvales</taxon>
        <taxon>Malvaceae</taxon>
        <taxon>Malvoideae</taxon>
        <taxon>Hibiscus</taxon>
    </lineage>
</organism>
<dbReference type="SUPFAM" id="SSF48239">
    <property type="entry name" value="Terpenoid cyclases/Protein prenyltransferases"/>
    <property type="match status" value="3"/>
</dbReference>
<dbReference type="PANTHER" id="PTHR11764:SF48">
    <property type="entry name" value="TERPENE CYCLASE_MUTASE FAMILY MEMBER"/>
    <property type="match status" value="1"/>
</dbReference>
<dbReference type="InterPro" id="IPR008930">
    <property type="entry name" value="Terpenoid_cyclase/PrenylTrfase"/>
</dbReference>
<evidence type="ECO:0000256" key="2">
    <source>
        <dbReference type="ARBA" id="ARBA00022737"/>
    </source>
</evidence>
<reference evidence="5 6" key="1">
    <citation type="journal article" date="2024" name="G3 (Bethesda)">
        <title>Genome assembly of Hibiscus sabdariffa L. provides insights into metabolisms of medicinal natural products.</title>
        <authorList>
            <person name="Kim T."/>
        </authorList>
    </citation>
    <scope>NUCLEOTIDE SEQUENCE [LARGE SCALE GENOMIC DNA]</scope>
    <source>
        <strain evidence="5">TK-2024</strain>
        <tissue evidence="5">Old leaves</tissue>
    </source>
</reference>
<dbReference type="NCBIfam" id="TIGR01787">
    <property type="entry name" value="squalene_cyclas"/>
    <property type="match status" value="2"/>
</dbReference>
<dbReference type="Proteomes" id="UP001472677">
    <property type="component" value="Unassembled WGS sequence"/>
</dbReference>
<feature type="domain" description="Squalene cyclase C-terminal" evidence="3">
    <location>
        <begin position="738"/>
        <end position="1076"/>
    </location>
</feature>
<keyword evidence="6" id="KW-1185">Reference proteome</keyword>
<dbReference type="InterPro" id="IPR032697">
    <property type="entry name" value="SQ_cyclase_N"/>
</dbReference>
<evidence type="ECO:0000259" key="4">
    <source>
        <dbReference type="Pfam" id="PF13249"/>
    </source>
</evidence>
<accession>A0ABR2B8T6</accession>
<evidence type="ECO:0000259" key="3">
    <source>
        <dbReference type="Pfam" id="PF13243"/>
    </source>
</evidence>
<evidence type="ECO:0000256" key="1">
    <source>
        <dbReference type="ARBA" id="ARBA00009755"/>
    </source>
</evidence>
<name>A0ABR2B8T6_9ROSI</name>
<dbReference type="InterPro" id="IPR018333">
    <property type="entry name" value="Squalene_cyclase"/>
</dbReference>
<dbReference type="Pfam" id="PF13249">
    <property type="entry name" value="SQHop_cyclase_N"/>
    <property type="match status" value="1"/>
</dbReference>
<protein>
    <recommendedName>
        <fullName evidence="7">Terpene cyclase/mutase family member</fullName>
    </recommendedName>
</protein>
<dbReference type="CDD" id="cd02892">
    <property type="entry name" value="SQCY_1"/>
    <property type="match status" value="1"/>
</dbReference>
<gene>
    <name evidence="5" type="ORF">V6N12_034816</name>
</gene>
<keyword evidence="2" id="KW-0677">Repeat</keyword>
<feature type="domain" description="Squalene cyclase C-terminal" evidence="3">
    <location>
        <begin position="414"/>
        <end position="534"/>
    </location>
</feature>
<dbReference type="SFLD" id="SFLDG01016">
    <property type="entry name" value="Prenyltransferase_Like_2"/>
    <property type="match status" value="1"/>
</dbReference>
<proteinExistence type="inferred from homology"/>
<dbReference type="PROSITE" id="PS01074">
    <property type="entry name" value="TERPENE_SYNTHASES"/>
    <property type="match status" value="1"/>
</dbReference>
<feature type="domain" description="Squalene cyclase N-terminal" evidence="4">
    <location>
        <begin position="99"/>
        <end position="400"/>
    </location>
</feature>
<comment type="similarity">
    <text evidence="1">Belongs to the terpene cyclase/mutase family.</text>
</comment>
<dbReference type="Pfam" id="PF13243">
    <property type="entry name" value="SQHop_cyclase_C"/>
    <property type="match status" value="2"/>
</dbReference>
<dbReference type="InterPro" id="IPR002365">
    <property type="entry name" value="Terpene_synthase_CS"/>
</dbReference>
<dbReference type="EMBL" id="JBBPBM010000153">
    <property type="protein sequence ID" value="KAK8503421.1"/>
    <property type="molecule type" value="Genomic_DNA"/>
</dbReference>
<dbReference type="InterPro" id="IPR032696">
    <property type="entry name" value="SQ_cyclase_C"/>
</dbReference>
<evidence type="ECO:0000313" key="6">
    <source>
        <dbReference type="Proteomes" id="UP001472677"/>
    </source>
</evidence>